<evidence type="ECO:0008006" key="7">
    <source>
        <dbReference type="Google" id="ProtNLM"/>
    </source>
</evidence>
<evidence type="ECO:0000256" key="1">
    <source>
        <dbReference type="ARBA" id="ARBA00004613"/>
    </source>
</evidence>
<keyword evidence="6" id="KW-1185">Reference proteome</keyword>
<keyword evidence="4" id="KW-0732">Signal</keyword>
<evidence type="ECO:0000313" key="5">
    <source>
        <dbReference type="EMBL" id="EYB90600.1"/>
    </source>
</evidence>
<comment type="subcellular location">
    <subcellularLocation>
        <location evidence="1">Secreted</location>
    </subcellularLocation>
</comment>
<dbReference type="EMBL" id="JARK01001554">
    <property type="protein sequence ID" value="EYB90600.1"/>
    <property type="molecule type" value="Genomic_DNA"/>
</dbReference>
<dbReference type="InterPro" id="IPR038479">
    <property type="entry name" value="Transthyretin-like_sf"/>
</dbReference>
<dbReference type="Gene3D" id="2.60.40.3330">
    <property type="match status" value="1"/>
</dbReference>
<name>A0A016SJ19_9BILA</name>
<comment type="caution">
    <text evidence="5">The sequence shown here is derived from an EMBL/GenBank/DDBJ whole genome shotgun (WGS) entry which is preliminary data.</text>
</comment>
<dbReference type="AlphaFoldDB" id="A0A016SJ19"/>
<organism evidence="5 6">
    <name type="scientific">Ancylostoma ceylanicum</name>
    <dbReference type="NCBI Taxonomy" id="53326"/>
    <lineage>
        <taxon>Eukaryota</taxon>
        <taxon>Metazoa</taxon>
        <taxon>Ecdysozoa</taxon>
        <taxon>Nematoda</taxon>
        <taxon>Chromadorea</taxon>
        <taxon>Rhabditida</taxon>
        <taxon>Rhabditina</taxon>
        <taxon>Rhabditomorpha</taxon>
        <taxon>Strongyloidea</taxon>
        <taxon>Ancylostomatidae</taxon>
        <taxon>Ancylostomatinae</taxon>
        <taxon>Ancylostoma</taxon>
    </lineage>
</organism>
<evidence type="ECO:0000256" key="2">
    <source>
        <dbReference type="ARBA" id="ARBA00010112"/>
    </source>
</evidence>
<dbReference type="InterPro" id="IPR001534">
    <property type="entry name" value="Transthyretin-like"/>
</dbReference>
<protein>
    <recommendedName>
        <fullName evidence="7">Transthyretin-like family protein</fullName>
    </recommendedName>
</protein>
<evidence type="ECO:0000313" key="6">
    <source>
        <dbReference type="Proteomes" id="UP000024635"/>
    </source>
</evidence>
<evidence type="ECO:0000256" key="3">
    <source>
        <dbReference type="ARBA" id="ARBA00022525"/>
    </source>
</evidence>
<dbReference type="GO" id="GO:0005576">
    <property type="term" value="C:extracellular region"/>
    <property type="evidence" value="ECO:0007669"/>
    <property type="project" value="UniProtKB-SubCell"/>
</dbReference>
<dbReference type="Proteomes" id="UP000024635">
    <property type="component" value="Unassembled WGS sequence"/>
</dbReference>
<evidence type="ECO:0000256" key="4">
    <source>
        <dbReference type="ARBA" id="ARBA00022729"/>
    </source>
</evidence>
<dbReference type="GO" id="GO:0009986">
    <property type="term" value="C:cell surface"/>
    <property type="evidence" value="ECO:0007669"/>
    <property type="project" value="InterPro"/>
</dbReference>
<accession>A0A016SJ19</accession>
<dbReference type="Pfam" id="PF01060">
    <property type="entry name" value="TTR-52"/>
    <property type="match status" value="1"/>
</dbReference>
<comment type="similarity">
    <text evidence="2">Belongs to the nematode transthyretin-like family.</text>
</comment>
<sequence length="172" mass="18703">MGSIAGPVKQGQLEIPKGCLKREWLVKSCATMFLTTVILLSSLANLAVSIGRTQSTAVEGILMCGEEQARGVLVKLYEHDTLTPDELMDSAETDNHGKFKLSGSADEVGTIEPKVNIYHDCDDGIKPCQRMLTVFIPSDYISATKQPTKTFNLGILQLAGKFEGETRDCLHA</sequence>
<gene>
    <name evidence="5" type="primary">Acey_s0218.g2437</name>
    <name evidence="5" type="synonym">Acey-ttr-7</name>
    <name evidence="5" type="ORF">Y032_0218g2437</name>
</gene>
<reference evidence="6" key="1">
    <citation type="journal article" date="2015" name="Nat. Genet.">
        <title>The genome and transcriptome of the zoonotic hookworm Ancylostoma ceylanicum identify infection-specific gene families.</title>
        <authorList>
            <person name="Schwarz E.M."/>
            <person name="Hu Y."/>
            <person name="Antoshechkin I."/>
            <person name="Miller M.M."/>
            <person name="Sternberg P.W."/>
            <person name="Aroian R.V."/>
        </authorList>
    </citation>
    <scope>NUCLEOTIDE SEQUENCE</scope>
    <source>
        <strain evidence="6">HY135</strain>
    </source>
</reference>
<dbReference type="PANTHER" id="PTHR21700:SF28">
    <property type="entry name" value="TRANSTHYRETIN-LIKE FAMILY PROTEIN"/>
    <property type="match status" value="1"/>
</dbReference>
<dbReference type="PANTHER" id="PTHR21700">
    <property type="entry name" value="TRANSTHYRETIN-LIKE FAMILY PROTEIN-RELATED"/>
    <property type="match status" value="1"/>
</dbReference>
<keyword evidence="3" id="KW-0964">Secreted</keyword>
<proteinExistence type="inferred from homology"/>
<dbReference type="OrthoDB" id="5772578at2759"/>